<evidence type="ECO:0000256" key="11">
    <source>
        <dbReference type="ARBA" id="ARBA00023136"/>
    </source>
</evidence>
<gene>
    <name evidence="15" type="ORF">THAOC_16007</name>
</gene>
<dbReference type="GO" id="GO:0016972">
    <property type="term" value="F:thiol oxidase activity"/>
    <property type="evidence" value="ECO:0007669"/>
    <property type="project" value="InterPro"/>
</dbReference>
<keyword evidence="11" id="KW-0472">Membrane</keyword>
<comment type="subcellular location">
    <subcellularLocation>
        <location evidence="2">Endoplasmic reticulum membrane</location>
        <topology evidence="2">Peripheral membrane protein</topology>
        <orientation evidence="2">Lumenal side</orientation>
    </subcellularLocation>
</comment>
<evidence type="ECO:0000256" key="4">
    <source>
        <dbReference type="ARBA" id="ARBA00022448"/>
    </source>
</evidence>
<keyword evidence="5" id="KW-0285">Flavoprotein</keyword>
<dbReference type="GO" id="GO:0005789">
    <property type="term" value="C:endoplasmic reticulum membrane"/>
    <property type="evidence" value="ECO:0007669"/>
    <property type="project" value="UniProtKB-SubCell"/>
</dbReference>
<dbReference type="GO" id="GO:0015035">
    <property type="term" value="F:protein-disulfide reductase activity"/>
    <property type="evidence" value="ECO:0007669"/>
    <property type="project" value="InterPro"/>
</dbReference>
<keyword evidence="9" id="KW-0249">Electron transport</keyword>
<evidence type="ECO:0000256" key="13">
    <source>
        <dbReference type="ARBA" id="ARBA00023180"/>
    </source>
</evidence>
<keyword evidence="16" id="KW-1185">Reference proteome</keyword>
<keyword evidence="10" id="KW-0560">Oxidoreductase</keyword>
<keyword evidence="4" id="KW-0813">Transport</keyword>
<protein>
    <submittedName>
        <fullName evidence="15">Uncharacterized protein</fullName>
    </submittedName>
</protein>
<comment type="similarity">
    <text evidence="3">Belongs to the EROs family.</text>
</comment>
<evidence type="ECO:0000256" key="3">
    <source>
        <dbReference type="ARBA" id="ARBA00008277"/>
    </source>
</evidence>
<keyword evidence="7" id="KW-0256">Endoplasmic reticulum</keyword>
<keyword evidence="6" id="KW-0732">Signal</keyword>
<evidence type="ECO:0000256" key="6">
    <source>
        <dbReference type="ARBA" id="ARBA00022729"/>
    </source>
</evidence>
<dbReference type="EMBL" id="AGNL01018306">
    <property type="protein sequence ID" value="EJK63341.1"/>
    <property type="molecule type" value="Genomic_DNA"/>
</dbReference>
<keyword evidence="8" id="KW-0274">FAD</keyword>
<evidence type="ECO:0000256" key="12">
    <source>
        <dbReference type="ARBA" id="ARBA00023157"/>
    </source>
</evidence>
<keyword evidence="13" id="KW-0325">Glycoprotein</keyword>
<dbReference type="GO" id="GO:0071949">
    <property type="term" value="F:FAD binding"/>
    <property type="evidence" value="ECO:0007669"/>
    <property type="project" value="InterPro"/>
</dbReference>
<proteinExistence type="inferred from homology"/>
<evidence type="ECO:0000256" key="14">
    <source>
        <dbReference type="ARBA" id="ARBA00023284"/>
    </source>
</evidence>
<dbReference type="AlphaFoldDB" id="K0SQM1"/>
<evidence type="ECO:0000256" key="7">
    <source>
        <dbReference type="ARBA" id="ARBA00022824"/>
    </source>
</evidence>
<keyword evidence="12" id="KW-1015">Disulfide bond</keyword>
<accession>K0SQM1</accession>
<reference evidence="15 16" key="1">
    <citation type="journal article" date="2012" name="Genome Biol.">
        <title>Genome and low-iron response of an oceanic diatom adapted to chronic iron limitation.</title>
        <authorList>
            <person name="Lommer M."/>
            <person name="Specht M."/>
            <person name="Roy A.S."/>
            <person name="Kraemer L."/>
            <person name="Andreson R."/>
            <person name="Gutowska M.A."/>
            <person name="Wolf J."/>
            <person name="Bergner S.V."/>
            <person name="Schilhabel M.B."/>
            <person name="Klostermeier U.C."/>
            <person name="Beiko R.G."/>
            <person name="Rosenstiel P."/>
            <person name="Hippler M."/>
            <person name="Laroche J."/>
        </authorList>
    </citation>
    <scope>NUCLEOTIDE SEQUENCE [LARGE SCALE GENOMIC DNA]</scope>
    <source>
        <strain evidence="15 16">CCMP1005</strain>
    </source>
</reference>
<dbReference type="SUPFAM" id="SSF110019">
    <property type="entry name" value="ERO1-like"/>
    <property type="match status" value="1"/>
</dbReference>
<evidence type="ECO:0000256" key="8">
    <source>
        <dbReference type="ARBA" id="ARBA00022827"/>
    </source>
</evidence>
<evidence type="ECO:0000256" key="10">
    <source>
        <dbReference type="ARBA" id="ARBA00023002"/>
    </source>
</evidence>
<organism evidence="15 16">
    <name type="scientific">Thalassiosira oceanica</name>
    <name type="common">Marine diatom</name>
    <dbReference type="NCBI Taxonomy" id="159749"/>
    <lineage>
        <taxon>Eukaryota</taxon>
        <taxon>Sar</taxon>
        <taxon>Stramenopiles</taxon>
        <taxon>Ochrophyta</taxon>
        <taxon>Bacillariophyta</taxon>
        <taxon>Coscinodiscophyceae</taxon>
        <taxon>Thalassiosirophycidae</taxon>
        <taxon>Thalassiosirales</taxon>
        <taxon>Thalassiosiraceae</taxon>
        <taxon>Thalassiosira</taxon>
    </lineage>
</organism>
<evidence type="ECO:0000256" key="5">
    <source>
        <dbReference type="ARBA" id="ARBA00022630"/>
    </source>
</evidence>
<dbReference type="GO" id="GO:0034975">
    <property type="term" value="P:protein folding in endoplasmic reticulum"/>
    <property type="evidence" value="ECO:0007669"/>
    <property type="project" value="InterPro"/>
</dbReference>
<comment type="cofactor">
    <cofactor evidence="1">
        <name>FAD</name>
        <dbReference type="ChEBI" id="CHEBI:57692"/>
    </cofactor>
</comment>
<dbReference type="Pfam" id="PF04137">
    <property type="entry name" value="ERO1"/>
    <property type="match status" value="1"/>
</dbReference>
<keyword evidence="14" id="KW-0676">Redox-active center</keyword>
<dbReference type="Proteomes" id="UP000266841">
    <property type="component" value="Unassembled WGS sequence"/>
</dbReference>
<evidence type="ECO:0000256" key="2">
    <source>
        <dbReference type="ARBA" id="ARBA00004367"/>
    </source>
</evidence>
<sequence>MLSYSSVQCNKCRFHGKISVLGISTALQLAVGHRGKGGDITKIHRVELASLLLAISKFSSGIDLCLQMQDGSMRT</sequence>
<name>K0SQM1_THAOC</name>
<evidence type="ECO:0000256" key="1">
    <source>
        <dbReference type="ARBA" id="ARBA00001974"/>
    </source>
</evidence>
<evidence type="ECO:0000256" key="9">
    <source>
        <dbReference type="ARBA" id="ARBA00022982"/>
    </source>
</evidence>
<comment type="caution">
    <text evidence="15">The sequence shown here is derived from an EMBL/GenBank/DDBJ whole genome shotgun (WGS) entry which is preliminary data.</text>
</comment>
<dbReference type="InterPro" id="IPR037192">
    <property type="entry name" value="ERO1-like_sf"/>
</dbReference>
<dbReference type="InterPro" id="IPR007266">
    <property type="entry name" value="Ero1"/>
</dbReference>
<evidence type="ECO:0000313" key="15">
    <source>
        <dbReference type="EMBL" id="EJK63341.1"/>
    </source>
</evidence>
<evidence type="ECO:0000313" key="16">
    <source>
        <dbReference type="Proteomes" id="UP000266841"/>
    </source>
</evidence>